<organism evidence="1 2">
    <name type="scientific">Demequina lutea</name>
    <dbReference type="NCBI Taxonomy" id="431489"/>
    <lineage>
        <taxon>Bacteria</taxon>
        <taxon>Bacillati</taxon>
        <taxon>Actinomycetota</taxon>
        <taxon>Actinomycetes</taxon>
        <taxon>Micrococcales</taxon>
        <taxon>Demequinaceae</taxon>
        <taxon>Demequina</taxon>
    </lineage>
</organism>
<proteinExistence type="predicted"/>
<reference evidence="1 2" key="1">
    <citation type="submission" date="2020-07" db="EMBL/GenBank/DDBJ databases">
        <title>Sequencing the genomes of 1000 actinobacteria strains.</title>
        <authorList>
            <person name="Klenk H.-P."/>
        </authorList>
    </citation>
    <scope>NUCLEOTIDE SEQUENCE [LARGE SCALE GENOMIC DNA]</scope>
    <source>
        <strain evidence="1 2">DSM 19970</strain>
    </source>
</reference>
<evidence type="ECO:0000313" key="1">
    <source>
        <dbReference type="EMBL" id="NYI40419.1"/>
    </source>
</evidence>
<name>A0A7Y9Z7T1_9MICO</name>
<gene>
    <name evidence="1" type="ORF">BKA03_000538</name>
</gene>
<dbReference type="EMBL" id="JACBZO010000001">
    <property type="protein sequence ID" value="NYI40419.1"/>
    <property type="molecule type" value="Genomic_DNA"/>
</dbReference>
<keyword evidence="2" id="KW-1185">Reference proteome</keyword>
<sequence length="85" mass="9668">MLSQFGLQPAFQARPYQLLDQAIPTVELDLARIDLRVEVIESTRGFKRLDTLPLSPTAFLTRLLINHGHQCLHFQSETPPLTQTI</sequence>
<dbReference type="Proteomes" id="UP000547973">
    <property type="component" value="Unassembled WGS sequence"/>
</dbReference>
<comment type="caution">
    <text evidence="1">The sequence shown here is derived from an EMBL/GenBank/DDBJ whole genome shotgun (WGS) entry which is preliminary data.</text>
</comment>
<accession>A0A7Y9Z7T1</accession>
<dbReference type="AlphaFoldDB" id="A0A7Y9Z7T1"/>
<evidence type="ECO:0000313" key="2">
    <source>
        <dbReference type="Proteomes" id="UP000547973"/>
    </source>
</evidence>
<protein>
    <submittedName>
        <fullName evidence="1">Uncharacterized protein</fullName>
    </submittedName>
</protein>